<evidence type="ECO:0000313" key="1">
    <source>
        <dbReference type="EMBL" id="EGR28791.1"/>
    </source>
</evidence>
<dbReference type="AlphaFoldDB" id="G0R124"/>
<dbReference type="EMBL" id="GL984209">
    <property type="protein sequence ID" value="EGR28791.1"/>
    <property type="molecule type" value="Genomic_DNA"/>
</dbReference>
<dbReference type="InParanoid" id="G0R124"/>
<dbReference type="GeneID" id="14904874"/>
<dbReference type="RefSeq" id="XP_004030027.1">
    <property type="nucleotide sequence ID" value="XM_004029979.1"/>
</dbReference>
<proteinExistence type="predicted"/>
<name>G0R124_ICHMU</name>
<dbReference type="eggNOG" id="ENOG502T3NP">
    <property type="taxonomic scope" value="Eukaryota"/>
</dbReference>
<evidence type="ECO:0000313" key="2">
    <source>
        <dbReference type="Proteomes" id="UP000008983"/>
    </source>
</evidence>
<organism evidence="1 2">
    <name type="scientific">Ichthyophthirius multifiliis</name>
    <name type="common">White spot disease agent</name>
    <name type="synonym">Ich</name>
    <dbReference type="NCBI Taxonomy" id="5932"/>
    <lineage>
        <taxon>Eukaryota</taxon>
        <taxon>Sar</taxon>
        <taxon>Alveolata</taxon>
        <taxon>Ciliophora</taxon>
        <taxon>Intramacronucleata</taxon>
        <taxon>Oligohymenophorea</taxon>
        <taxon>Hymenostomatida</taxon>
        <taxon>Ophryoglenina</taxon>
        <taxon>Ichthyophthirius</taxon>
    </lineage>
</organism>
<dbReference type="Proteomes" id="UP000008983">
    <property type="component" value="Unassembled WGS sequence"/>
</dbReference>
<gene>
    <name evidence="1" type="ORF">IMG5_168270</name>
</gene>
<sequence length="108" mass="13197">MKSQILSTQTKKHQKLRYEQNKNNRTKFYEFNCFDDKDLNVPVFFQQKVQQISVDDDCETDDETRDHYVKMCFIDLVLGIQEQYEEDKQKDVEEYLKYFPEARDVCEF</sequence>
<accession>G0R124</accession>
<keyword evidence="2" id="KW-1185">Reference proteome</keyword>
<reference evidence="1 2" key="1">
    <citation type="submission" date="2011-07" db="EMBL/GenBank/DDBJ databases">
        <authorList>
            <person name="Coyne R."/>
            <person name="Brami D."/>
            <person name="Johnson J."/>
            <person name="Hostetler J."/>
            <person name="Hannick L."/>
            <person name="Clark T."/>
            <person name="Cassidy-Hanley D."/>
            <person name="Inman J."/>
        </authorList>
    </citation>
    <scope>NUCLEOTIDE SEQUENCE [LARGE SCALE GENOMIC DNA]</scope>
    <source>
        <strain evidence="1 2">G5</strain>
    </source>
</reference>
<protein>
    <submittedName>
        <fullName evidence="1">Uncharacterized protein</fullName>
    </submittedName>
</protein>